<sequence length="63" mass="7413">MELIPETFYHTYKEFLNISKSTQFYNDNFTIRQDSFQLIILNQLYAMCRVVVAQKVISASTAK</sequence>
<name>A0A0V0ZTW6_9BILA</name>
<keyword evidence="2" id="KW-1185">Reference proteome</keyword>
<protein>
    <submittedName>
        <fullName evidence="1">Uncharacterized protein</fullName>
    </submittedName>
</protein>
<dbReference type="AlphaFoldDB" id="A0A0V0ZTW6"/>
<comment type="caution">
    <text evidence="1">The sequence shown here is derived from an EMBL/GenBank/DDBJ whole genome shotgun (WGS) entry which is preliminary data.</text>
</comment>
<evidence type="ECO:0000313" key="1">
    <source>
        <dbReference type="EMBL" id="KRY16192.1"/>
    </source>
</evidence>
<organism evidence="1 2">
    <name type="scientific">Trichinella patagoniensis</name>
    <dbReference type="NCBI Taxonomy" id="990121"/>
    <lineage>
        <taxon>Eukaryota</taxon>
        <taxon>Metazoa</taxon>
        <taxon>Ecdysozoa</taxon>
        <taxon>Nematoda</taxon>
        <taxon>Enoplea</taxon>
        <taxon>Dorylaimia</taxon>
        <taxon>Trichinellida</taxon>
        <taxon>Trichinellidae</taxon>
        <taxon>Trichinella</taxon>
    </lineage>
</organism>
<dbReference type="Proteomes" id="UP000054783">
    <property type="component" value="Unassembled WGS sequence"/>
</dbReference>
<accession>A0A0V0ZTW6</accession>
<proteinExistence type="predicted"/>
<evidence type="ECO:0000313" key="2">
    <source>
        <dbReference type="Proteomes" id="UP000054783"/>
    </source>
</evidence>
<reference evidence="1 2" key="1">
    <citation type="submission" date="2015-01" db="EMBL/GenBank/DDBJ databases">
        <title>Evolution of Trichinella species and genotypes.</title>
        <authorList>
            <person name="Korhonen P.K."/>
            <person name="Edoardo P."/>
            <person name="Giuseppe L.R."/>
            <person name="Gasser R.B."/>
        </authorList>
    </citation>
    <scope>NUCLEOTIDE SEQUENCE [LARGE SCALE GENOMIC DNA]</scope>
    <source>
        <strain evidence="1">ISS2496</strain>
    </source>
</reference>
<dbReference type="EMBL" id="JYDQ01000082">
    <property type="protein sequence ID" value="KRY16192.1"/>
    <property type="molecule type" value="Genomic_DNA"/>
</dbReference>
<gene>
    <name evidence="1" type="ORF">T12_10245</name>
</gene>